<protein>
    <submittedName>
        <fullName evidence="2">Uncharacterized protein</fullName>
    </submittedName>
</protein>
<reference evidence="2 3" key="1">
    <citation type="journal article" date="2015" name="Genome Biol. Evol.">
        <title>Phylogenomic analyses indicate that early fungi evolved digesting cell walls of algal ancestors of land plants.</title>
        <authorList>
            <person name="Chang Y."/>
            <person name="Wang S."/>
            <person name="Sekimoto S."/>
            <person name="Aerts A.L."/>
            <person name="Choi C."/>
            <person name="Clum A."/>
            <person name="LaButti K.M."/>
            <person name="Lindquist E.A."/>
            <person name="Yee Ngan C."/>
            <person name="Ohm R.A."/>
            <person name="Salamov A.A."/>
            <person name="Grigoriev I.V."/>
            <person name="Spatafora J.W."/>
            <person name="Berbee M.L."/>
        </authorList>
    </citation>
    <scope>NUCLEOTIDE SEQUENCE [LARGE SCALE GENOMIC DNA]</scope>
    <source>
        <strain evidence="2 3">NRRL 28638</strain>
    </source>
</reference>
<evidence type="ECO:0000313" key="3">
    <source>
        <dbReference type="Proteomes" id="UP000070444"/>
    </source>
</evidence>
<dbReference type="Proteomes" id="UP000070444">
    <property type="component" value="Unassembled WGS sequence"/>
</dbReference>
<dbReference type="AlphaFoldDB" id="A0A137P418"/>
<dbReference type="GO" id="GO:0003677">
    <property type="term" value="F:DNA binding"/>
    <property type="evidence" value="ECO:0007669"/>
    <property type="project" value="InterPro"/>
</dbReference>
<gene>
    <name evidence="2" type="ORF">CONCODRAFT_7894</name>
</gene>
<dbReference type="PRINTS" id="PR00929">
    <property type="entry name" value="ATHOOK"/>
</dbReference>
<sequence length="253" mass="28178">MSMKSFSFKRYTPTKRPKKVKQLEATTENGSPIKKKRGRPVGWRKNHTQNEDATTTTTVENDYTLTQNIAETEDDSVSLQSPTKKKVKFFKLDSVEESTQDEITNNTTTSNNEDSNLVIISQPKKKAGRPKGSKNLKTLLDSVDELTQDEITINTTASNNEDSNLFTISEAKKRAGRPKGSKNLKTLEKEANQQIPPTIEVTQEVDLTPAVNKPGKGRGRPKKASISNILNPDPFDDSNESLNNEANEVDELI</sequence>
<feature type="non-terminal residue" evidence="2">
    <location>
        <position position="253"/>
    </location>
</feature>
<proteinExistence type="predicted"/>
<feature type="compositionally biased region" description="Basic residues" evidence="1">
    <location>
        <begin position="33"/>
        <end position="47"/>
    </location>
</feature>
<feature type="region of interest" description="Disordered" evidence="1">
    <location>
        <begin position="1"/>
        <end position="58"/>
    </location>
</feature>
<dbReference type="InterPro" id="IPR017956">
    <property type="entry name" value="AT_hook_DNA-bd_motif"/>
</dbReference>
<evidence type="ECO:0000256" key="1">
    <source>
        <dbReference type="SAM" id="MobiDB-lite"/>
    </source>
</evidence>
<accession>A0A137P418</accession>
<dbReference type="SMART" id="SM00384">
    <property type="entry name" value="AT_hook"/>
    <property type="match status" value="4"/>
</dbReference>
<feature type="region of interest" description="Disordered" evidence="1">
    <location>
        <begin position="173"/>
        <end position="253"/>
    </location>
</feature>
<evidence type="ECO:0000313" key="2">
    <source>
        <dbReference type="EMBL" id="KXN69671.1"/>
    </source>
</evidence>
<name>A0A137P418_CONC2</name>
<dbReference type="EMBL" id="KQ964527">
    <property type="protein sequence ID" value="KXN69671.1"/>
    <property type="molecule type" value="Genomic_DNA"/>
</dbReference>
<organism evidence="2 3">
    <name type="scientific">Conidiobolus coronatus (strain ATCC 28846 / CBS 209.66 / NRRL 28638)</name>
    <name type="common">Delacroixia coronata</name>
    <dbReference type="NCBI Taxonomy" id="796925"/>
    <lineage>
        <taxon>Eukaryota</taxon>
        <taxon>Fungi</taxon>
        <taxon>Fungi incertae sedis</taxon>
        <taxon>Zoopagomycota</taxon>
        <taxon>Entomophthoromycotina</taxon>
        <taxon>Entomophthoromycetes</taxon>
        <taxon>Entomophthorales</taxon>
        <taxon>Ancylistaceae</taxon>
        <taxon>Conidiobolus</taxon>
    </lineage>
</organism>
<keyword evidence="3" id="KW-1185">Reference proteome</keyword>